<name>A0AAN9KAE5_CANGL</name>
<dbReference type="AlphaFoldDB" id="A0AAN9KAE5"/>
<dbReference type="EMBL" id="JAYMYQ010000009">
    <property type="protein sequence ID" value="KAK7313875.1"/>
    <property type="molecule type" value="Genomic_DNA"/>
</dbReference>
<gene>
    <name evidence="1" type="ORF">VNO77_39078</name>
</gene>
<sequence length="77" mass="9085">MEEGSMIWWLIRNCKEKVFLLWKDRWEQGETRRERKKEGTGGGHVTKVDAVMKGEGETMILWLRVDSKDKAKDLYNG</sequence>
<keyword evidence="2" id="KW-1185">Reference proteome</keyword>
<evidence type="ECO:0000313" key="1">
    <source>
        <dbReference type="EMBL" id="KAK7313875.1"/>
    </source>
</evidence>
<reference evidence="1 2" key="1">
    <citation type="submission" date="2024-01" db="EMBL/GenBank/DDBJ databases">
        <title>The genomes of 5 underutilized Papilionoideae crops provide insights into root nodulation and disease resistanc.</title>
        <authorList>
            <person name="Jiang F."/>
        </authorList>
    </citation>
    <scope>NUCLEOTIDE SEQUENCE [LARGE SCALE GENOMIC DNA]</scope>
    <source>
        <strain evidence="1">LVBAO_FW01</strain>
        <tissue evidence="1">Leaves</tissue>
    </source>
</reference>
<dbReference type="Proteomes" id="UP001367508">
    <property type="component" value="Unassembled WGS sequence"/>
</dbReference>
<evidence type="ECO:0000313" key="2">
    <source>
        <dbReference type="Proteomes" id="UP001367508"/>
    </source>
</evidence>
<organism evidence="1 2">
    <name type="scientific">Canavalia gladiata</name>
    <name type="common">Sword bean</name>
    <name type="synonym">Dolichos gladiatus</name>
    <dbReference type="NCBI Taxonomy" id="3824"/>
    <lineage>
        <taxon>Eukaryota</taxon>
        <taxon>Viridiplantae</taxon>
        <taxon>Streptophyta</taxon>
        <taxon>Embryophyta</taxon>
        <taxon>Tracheophyta</taxon>
        <taxon>Spermatophyta</taxon>
        <taxon>Magnoliopsida</taxon>
        <taxon>eudicotyledons</taxon>
        <taxon>Gunneridae</taxon>
        <taxon>Pentapetalae</taxon>
        <taxon>rosids</taxon>
        <taxon>fabids</taxon>
        <taxon>Fabales</taxon>
        <taxon>Fabaceae</taxon>
        <taxon>Papilionoideae</taxon>
        <taxon>50 kb inversion clade</taxon>
        <taxon>NPAAA clade</taxon>
        <taxon>indigoferoid/millettioid clade</taxon>
        <taxon>Phaseoleae</taxon>
        <taxon>Canavalia</taxon>
    </lineage>
</organism>
<protein>
    <submittedName>
        <fullName evidence="1">Uncharacterized protein</fullName>
    </submittedName>
</protein>
<accession>A0AAN9KAE5</accession>
<proteinExistence type="predicted"/>
<comment type="caution">
    <text evidence="1">The sequence shown here is derived from an EMBL/GenBank/DDBJ whole genome shotgun (WGS) entry which is preliminary data.</text>
</comment>